<evidence type="ECO:0000313" key="4">
    <source>
        <dbReference type="Proteomes" id="UP000005753"/>
    </source>
</evidence>
<evidence type="ECO:0000259" key="2">
    <source>
        <dbReference type="PROSITE" id="PS51186"/>
    </source>
</evidence>
<dbReference type="PANTHER" id="PTHR35526">
    <property type="entry name" value="ANTI-SIGMA-F FACTOR RSBW-RELATED"/>
    <property type="match status" value="1"/>
</dbReference>
<dbReference type="AlphaFoldDB" id="I5AWJ2"/>
<accession>I5AWJ2</accession>
<dbReference type="InterPro" id="IPR003594">
    <property type="entry name" value="HATPase_dom"/>
</dbReference>
<gene>
    <name evidence="3" type="ORF">EubceDRAFT1_2439</name>
</gene>
<dbReference type="Gene3D" id="3.40.630.30">
    <property type="match status" value="1"/>
</dbReference>
<organism evidence="3 4">
    <name type="scientific">Eubacterium cellulosolvens (strain ATCC 43171 / JCM 9499 / 6)</name>
    <name type="common">Cillobacterium cellulosolvens</name>
    <dbReference type="NCBI Taxonomy" id="633697"/>
    <lineage>
        <taxon>Bacteria</taxon>
        <taxon>Bacillati</taxon>
        <taxon>Bacillota</taxon>
        <taxon>Clostridia</taxon>
        <taxon>Eubacteriales</taxon>
        <taxon>Eubacteriaceae</taxon>
        <taxon>Eubacterium</taxon>
    </lineage>
</organism>
<dbReference type="SUPFAM" id="SSF55729">
    <property type="entry name" value="Acyl-CoA N-acyltransferases (Nat)"/>
    <property type="match status" value="1"/>
</dbReference>
<dbReference type="InterPro" id="IPR000182">
    <property type="entry name" value="GNAT_dom"/>
</dbReference>
<dbReference type="eggNOG" id="COG2172">
    <property type="taxonomic scope" value="Bacteria"/>
</dbReference>
<reference evidence="3 4" key="1">
    <citation type="submission" date="2010-08" db="EMBL/GenBank/DDBJ databases">
        <authorList>
            <consortium name="US DOE Joint Genome Institute (JGI-PGF)"/>
            <person name="Lucas S."/>
            <person name="Copeland A."/>
            <person name="Lapidus A."/>
            <person name="Cheng J.-F."/>
            <person name="Bruce D."/>
            <person name="Goodwin L."/>
            <person name="Pitluck S."/>
            <person name="Land M.L."/>
            <person name="Hauser L."/>
            <person name="Chang Y.-J."/>
            <person name="Anderson I.J."/>
            <person name="Johnson E."/>
            <person name="Mulhopadhyay B."/>
            <person name="Kyrpides N."/>
            <person name="Woyke T.J."/>
        </authorList>
    </citation>
    <scope>NUCLEOTIDE SEQUENCE [LARGE SCALE GENOMIC DNA]</scope>
    <source>
        <strain evidence="3 4">6</strain>
    </source>
</reference>
<evidence type="ECO:0000256" key="1">
    <source>
        <dbReference type="ARBA" id="ARBA00022527"/>
    </source>
</evidence>
<protein>
    <submittedName>
        <fullName evidence="3">Anti-sigma regulatory factor (Ser/Thr protein kinase)</fullName>
    </submittedName>
</protein>
<dbReference type="SUPFAM" id="SSF55874">
    <property type="entry name" value="ATPase domain of HSP90 chaperone/DNA topoisomerase II/histidine kinase"/>
    <property type="match status" value="1"/>
</dbReference>
<feature type="domain" description="N-acetyltransferase" evidence="2">
    <location>
        <begin position="1"/>
        <end position="160"/>
    </location>
</feature>
<dbReference type="InterPro" id="IPR050267">
    <property type="entry name" value="Anti-sigma-factor_SerPK"/>
</dbReference>
<dbReference type="InterPro" id="IPR036890">
    <property type="entry name" value="HATPase_C_sf"/>
</dbReference>
<keyword evidence="3" id="KW-0418">Kinase</keyword>
<reference evidence="3 4" key="2">
    <citation type="submission" date="2012-02" db="EMBL/GenBank/DDBJ databases">
        <title>Improved High-Quality Draft sequence of Eubacterium cellulosolvens 6.</title>
        <authorList>
            <consortium name="US DOE Joint Genome Institute"/>
            <person name="Lucas S."/>
            <person name="Han J."/>
            <person name="Lapidus A."/>
            <person name="Cheng J.-F."/>
            <person name="Goodwin L."/>
            <person name="Pitluck S."/>
            <person name="Peters L."/>
            <person name="Mikhailova N."/>
            <person name="Gu W."/>
            <person name="Detter J.C."/>
            <person name="Han C."/>
            <person name="Tapia R."/>
            <person name="Land M."/>
            <person name="Hauser L."/>
            <person name="Kyrpides N."/>
            <person name="Ivanova N."/>
            <person name="Pagani I."/>
            <person name="Johnson E."/>
            <person name="Mukhopadhyay B."/>
            <person name="Anderson I."/>
            <person name="Woyke T."/>
        </authorList>
    </citation>
    <scope>NUCLEOTIDE SEQUENCE [LARGE SCALE GENOMIC DNA]</scope>
    <source>
        <strain evidence="3 4">6</strain>
    </source>
</reference>
<dbReference type="PROSITE" id="PS51186">
    <property type="entry name" value="GNAT"/>
    <property type="match status" value="1"/>
</dbReference>
<dbReference type="Pfam" id="PF13581">
    <property type="entry name" value="HATPase_c_2"/>
    <property type="match status" value="1"/>
</dbReference>
<sequence>MRMARDEDAKAVTALTCLCFGDAYTTEEEISGFISCDGNRLYVQYDEQGLAGAILFLEEDRQKMTENLSIAPEDYDRIRKGFRTLHHKFSVVRDDLRGKGMMTQMLDEALGNIRKEKVYGAVFAQAWIKQGVIPMERIFQRAGYVPYRRQIRPWWKYENRSCNICGGRCKCDAMVYYRTVETEQIQRNLPMKELMVEAKSENLGALLAFLNEQLQEIGCPKKVRIQIDVAVEEIFVNITNYAYGSDTGKAVVQFLYEREADRVEISFIDEGIPYDPLKKKDPDVSLPANQRSIGGLGIYMVKKTMDDLRYERKDDRNILTLVKLLSP</sequence>
<dbReference type="EMBL" id="CM001487">
    <property type="protein sequence ID" value="EIM58165.1"/>
    <property type="molecule type" value="Genomic_DNA"/>
</dbReference>
<keyword evidence="1" id="KW-0723">Serine/threonine-protein kinase</keyword>
<dbReference type="GO" id="GO:0016747">
    <property type="term" value="F:acyltransferase activity, transferring groups other than amino-acyl groups"/>
    <property type="evidence" value="ECO:0007669"/>
    <property type="project" value="InterPro"/>
</dbReference>
<dbReference type="GO" id="GO:0004674">
    <property type="term" value="F:protein serine/threonine kinase activity"/>
    <property type="evidence" value="ECO:0007669"/>
    <property type="project" value="UniProtKB-KW"/>
</dbReference>
<dbReference type="HOGENOM" id="CLU_849274_0_0_9"/>
<proteinExistence type="predicted"/>
<keyword evidence="4" id="KW-1185">Reference proteome</keyword>
<dbReference type="STRING" id="633697.EubceDRAFT1_2439"/>
<dbReference type="PANTHER" id="PTHR35526:SF6">
    <property type="entry name" value="SLR1861 PROTEIN"/>
    <property type="match status" value="1"/>
</dbReference>
<dbReference type="CDD" id="cd16936">
    <property type="entry name" value="HATPase_RsbW-like"/>
    <property type="match status" value="1"/>
</dbReference>
<name>I5AWJ2_EUBC6</name>
<dbReference type="InterPro" id="IPR016181">
    <property type="entry name" value="Acyl_CoA_acyltransferase"/>
</dbReference>
<evidence type="ECO:0000313" key="3">
    <source>
        <dbReference type="EMBL" id="EIM58165.1"/>
    </source>
</evidence>
<dbReference type="Proteomes" id="UP000005753">
    <property type="component" value="Chromosome"/>
</dbReference>
<keyword evidence="3" id="KW-0808">Transferase</keyword>
<dbReference type="Gene3D" id="3.30.565.10">
    <property type="entry name" value="Histidine kinase-like ATPase, C-terminal domain"/>
    <property type="match status" value="1"/>
</dbReference>